<keyword evidence="6" id="KW-0106">Calcium</keyword>
<comment type="similarity">
    <text evidence="8">Belongs to the protein kinase superfamily. Ser/Thr protein kinase family. CDPK subfamily.</text>
</comment>
<dbReference type="PROSITE" id="PS50222">
    <property type="entry name" value="EF_HAND_2"/>
    <property type="match status" value="3"/>
</dbReference>
<dbReference type="Pfam" id="PF13499">
    <property type="entry name" value="EF-hand_7"/>
    <property type="match status" value="2"/>
</dbReference>
<evidence type="ECO:0000256" key="3">
    <source>
        <dbReference type="ARBA" id="ARBA00022679"/>
    </source>
</evidence>
<dbReference type="Gene3D" id="1.10.510.10">
    <property type="entry name" value="Transferase(Phosphotransferase) domain 1"/>
    <property type="match status" value="2"/>
</dbReference>
<dbReference type="Gene3D" id="1.10.238.10">
    <property type="entry name" value="EF-hand"/>
    <property type="match status" value="2"/>
</dbReference>
<accession>A0ABN9UHJ8</accession>
<evidence type="ECO:0000259" key="12">
    <source>
        <dbReference type="PROSITE" id="PS50222"/>
    </source>
</evidence>
<dbReference type="InterPro" id="IPR000719">
    <property type="entry name" value="Prot_kinase_dom"/>
</dbReference>
<feature type="domain" description="EF-hand" evidence="12">
    <location>
        <begin position="1646"/>
        <end position="1678"/>
    </location>
</feature>
<dbReference type="SUPFAM" id="SSF47473">
    <property type="entry name" value="EF-hand"/>
    <property type="match status" value="1"/>
</dbReference>
<evidence type="ECO:0000256" key="1">
    <source>
        <dbReference type="ARBA" id="ARBA00001946"/>
    </source>
</evidence>
<feature type="domain" description="EF-hand" evidence="12">
    <location>
        <begin position="1610"/>
        <end position="1645"/>
    </location>
</feature>
<proteinExistence type="inferred from homology"/>
<evidence type="ECO:0000256" key="2">
    <source>
        <dbReference type="ARBA" id="ARBA00022527"/>
    </source>
</evidence>
<dbReference type="InterPro" id="IPR018247">
    <property type="entry name" value="EF_Hand_1_Ca_BS"/>
</dbReference>
<feature type="domain" description="Protein kinase" evidence="11">
    <location>
        <begin position="1131"/>
        <end position="1494"/>
    </location>
</feature>
<name>A0ABN9UHJ8_9DINO</name>
<dbReference type="InterPro" id="IPR011992">
    <property type="entry name" value="EF-hand-dom_pair"/>
</dbReference>
<dbReference type="SMART" id="SM00220">
    <property type="entry name" value="S_TKc"/>
    <property type="match status" value="1"/>
</dbReference>
<dbReference type="SMART" id="SM00054">
    <property type="entry name" value="EFh"/>
    <property type="match status" value="4"/>
</dbReference>
<dbReference type="InterPro" id="IPR050205">
    <property type="entry name" value="CDPK_Ser/Thr_kinases"/>
</dbReference>
<keyword evidence="3" id="KW-0808">Transferase</keyword>
<feature type="binding site" evidence="9">
    <location>
        <position position="312"/>
    </location>
    <ligand>
        <name>ATP</name>
        <dbReference type="ChEBI" id="CHEBI:30616"/>
    </ligand>
</feature>
<dbReference type="EMBL" id="CAUYUJ010015738">
    <property type="protein sequence ID" value="CAK0857540.1"/>
    <property type="molecule type" value="Genomic_DNA"/>
</dbReference>
<feature type="compositionally biased region" description="Low complexity" evidence="10">
    <location>
        <begin position="1288"/>
        <end position="1310"/>
    </location>
</feature>
<dbReference type="InterPro" id="IPR011009">
    <property type="entry name" value="Kinase-like_dom_sf"/>
</dbReference>
<reference evidence="13" key="1">
    <citation type="submission" date="2023-10" db="EMBL/GenBank/DDBJ databases">
        <authorList>
            <person name="Chen Y."/>
            <person name="Shah S."/>
            <person name="Dougan E. K."/>
            <person name="Thang M."/>
            <person name="Chan C."/>
        </authorList>
    </citation>
    <scope>NUCLEOTIDE SEQUENCE [LARGE SCALE GENOMIC DNA]</scope>
</reference>
<keyword evidence="5" id="KW-0418">Kinase</keyword>
<gene>
    <name evidence="13" type="ORF">PCOR1329_LOCUS47639</name>
</gene>
<evidence type="ECO:0000256" key="4">
    <source>
        <dbReference type="ARBA" id="ARBA00022741"/>
    </source>
</evidence>
<dbReference type="PROSITE" id="PS00107">
    <property type="entry name" value="PROTEIN_KINASE_ATP"/>
    <property type="match status" value="1"/>
</dbReference>
<organism evidence="13 14">
    <name type="scientific">Prorocentrum cordatum</name>
    <dbReference type="NCBI Taxonomy" id="2364126"/>
    <lineage>
        <taxon>Eukaryota</taxon>
        <taxon>Sar</taxon>
        <taxon>Alveolata</taxon>
        <taxon>Dinophyceae</taxon>
        <taxon>Prorocentrales</taxon>
        <taxon>Prorocentraceae</taxon>
        <taxon>Prorocentrum</taxon>
    </lineage>
</organism>
<evidence type="ECO:0000256" key="10">
    <source>
        <dbReference type="SAM" id="MobiDB-lite"/>
    </source>
</evidence>
<dbReference type="Pfam" id="PF00069">
    <property type="entry name" value="Pkinase"/>
    <property type="match status" value="2"/>
</dbReference>
<dbReference type="Proteomes" id="UP001189429">
    <property type="component" value="Unassembled WGS sequence"/>
</dbReference>
<dbReference type="InterPro" id="IPR017441">
    <property type="entry name" value="Protein_kinase_ATP_BS"/>
</dbReference>
<evidence type="ECO:0000256" key="7">
    <source>
        <dbReference type="ARBA" id="ARBA00022840"/>
    </source>
</evidence>
<sequence>MALIQLPVAQAVFGAAHAGMALGLSAKAMGNLVAAAARGALQGVSAISAAHVEAFETGSTLDKLEEALHAVKKGAGMEATPSVPEAKQQLRQLGKSELASKLGKPSKIRNTIGHPPAGLVCDIAQAFEEEKEVGKPCTVFSTGCQEKKLKDKVKSKGKKIVNAQVAVVEPPPNLIDILLEKSREVVELKRHLELAQAVGARYSPSIGVFGISSVCEFRSPAQGALWPREFTLGVRRLVFLLRSACWLLGVAEARVSPAAEQRDEFTRMRRYHRLPRKLEDDYKRTGKILGMGYSGQVLLAEGRDTAKLCAVKAFKLRGIPKAKKATLESEAEIFLSMDHPHVVRLLDCYECEEFLNLVMECMTGGELLKRVVSKKRFSEKRTGLDLQSIVAGSSHGTRLGQIYLCPILEAAQQAADGASIWSYIDDTVWRAECPRDFVEQVIVDAGVALLEGCPASRLVVSTKTALVASTPALRRRVWDRLRRRGVPGHQATDMVDLGVDVVTGSRRVQRKASSRRARAVRRAGRVLRLRRSAAKLGKRGSAFFSTGVKPQSVYGHEVWGIAPSNVTKGRRLAAAAAAGKGPGRCLRPAMAVLYHAKDPGVQLRVQLVREWLAQWLSQPQLHKRARRIWASVHQKLLRSKGAKWRKVYGQVAAVIATLLDAGWSPFTAGHWKRPTPAGVEQWIIPLADEQGSLSLDLTEFSELLDDLEHDLIQIRWKEAARHLHGGGLEDGGDVWLVKRGLDHCAKEGNWQVRALKYLVVVGGQWPRARQVEAGHLGPDICRRCFGARETLEHRIWTCPCNAGKPAYDQTQHLVSKTLAGVEACPALWLRGIDPRANAIPAAPSDVETILHDLFIFGGASGGARAEGPRRRRAGAAINALRAFSRGAGRELEAGAWALLPGRRQTAPRGGTCAFIIALELVDCGFAFVTDHKALLTAWERGRARRAGKGKNADLWARIGRAVQARPRRRVRLVWAPPRQGDDDDEPIVNVYLAAGNCCALQGAAQFIDYWDVVGWQIRRRARQAPMGAAGGDPWLTERPAARAAPRQTALQEAIGSSPHQLAAVGAQWKCIQCRVFCSKSDLHDFAAAECRRVAQQIVARDQALAAPHLARVPMGHQEVHPSHDLHEWPRFSLFFCMECGAYGTVIGRSLRERCDRAPTRKQGEMLRRILDGRHPSYQGPPAAALRALEVEAAADFVAHGGLAPREPAAGAPAMHGDAAFAEVLRQQAADALQREQRRIRDKVAYLLAAATSGSAEAARQGGAPRRTARSRSQLLFLAPGVAAAAVQAQPAGSAGRPRARWAGRPSASPAGEIGLRMHPQGSDGAARRGSAQQAQIGGVGALWGPQPLELPWQGSRLPPQGRIKLENFLYESEDSDHLKLIDFGFSRILSPNIKLHLSCGTLAYIAPEVLRGSYTNQCDMWSLGVSVFILLLGYMPFQGNAEKLQMNIKVGKFAKKKKQWDSISSSAQDFIDMLMVVDPNDRLTAKQALQHQWIERRNHMNDDMHDVDQGIADALSNFGQASNLRRACMSMMAWSLTNDERKQVRDAFIEIDTDRSGTITVAEFKTVLQDKFHIDDEHVAAAFASLDTNHAEEIHYSEFLAAMVSSRIQLHDDLLRQTFRRFDVDNNGYITREELAELLGEVYEGQDVSKLLDEADSSHDGKIDYNEFIRFIQEAGGELHLEAAEKLIDRAQTEGDNVHKAPILKKKGPVPTVHVPAASEAAETVRNVSDDIRAPHVKGNKGQICCTLM</sequence>
<comment type="cofactor">
    <cofactor evidence="1">
        <name>Mg(2+)</name>
        <dbReference type="ChEBI" id="CHEBI:18420"/>
    </cofactor>
</comment>
<dbReference type="PROSITE" id="PS00018">
    <property type="entry name" value="EF_HAND_1"/>
    <property type="match status" value="3"/>
</dbReference>
<keyword evidence="7 9" id="KW-0067">ATP-binding</keyword>
<evidence type="ECO:0000313" key="13">
    <source>
        <dbReference type="EMBL" id="CAK0857540.1"/>
    </source>
</evidence>
<dbReference type="InterPro" id="IPR002048">
    <property type="entry name" value="EF_hand_dom"/>
</dbReference>
<evidence type="ECO:0000313" key="14">
    <source>
        <dbReference type="Proteomes" id="UP001189429"/>
    </source>
</evidence>
<evidence type="ECO:0000256" key="6">
    <source>
        <dbReference type="ARBA" id="ARBA00022837"/>
    </source>
</evidence>
<dbReference type="CDD" id="cd00051">
    <property type="entry name" value="EFh"/>
    <property type="match status" value="1"/>
</dbReference>
<evidence type="ECO:0000256" key="8">
    <source>
        <dbReference type="ARBA" id="ARBA00024334"/>
    </source>
</evidence>
<feature type="region of interest" description="Disordered" evidence="10">
    <location>
        <begin position="1288"/>
        <end position="1330"/>
    </location>
</feature>
<keyword evidence="2" id="KW-0723">Serine/threonine-protein kinase</keyword>
<comment type="caution">
    <text evidence="13">The sequence shown here is derived from an EMBL/GenBank/DDBJ whole genome shotgun (WGS) entry which is preliminary data.</text>
</comment>
<protein>
    <submittedName>
        <fullName evidence="13">Uncharacterized protein</fullName>
    </submittedName>
</protein>
<keyword evidence="14" id="KW-1185">Reference proteome</keyword>
<evidence type="ECO:0000256" key="9">
    <source>
        <dbReference type="PROSITE-ProRule" id="PRU10141"/>
    </source>
</evidence>
<dbReference type="SUPFAM" id="SSF56112">
    <property type="entry name" value="Protein kinase-like (PK-like)"/>
    <property type="match status" value="2"/>
</dbReference>
<dbReference type="PANTHER" id="PTHR24349">
    <property type="entry name" value="SERINE/THREONINE-PROTEIN KINASE"/>
    <property type="match status" value="1"/>
</dbReference>
<keyword evidence="4 9" id="KW-0547">Nucleotide-binding</keyword>
<dbReference type="PROSITE" id="PS50011">
    <property type="entry name" value="PROTEIN_KINASE_DOM"/>
    <property type="match status" value="2"/>
</dbReference>
<evidence type="ECO:0000256" key="5">
    <source>
        <dbReference type="ARBA" id="ARBA00022777"/>
    </source>
</evidence>
<feature type="domain" description="Protein kinase" evidence="11">
    <location>
        <begin position="283"/>
        <end position="636"/>
    </location>
</feature>
<feature type="domain" description="EF-hand" evidence="12">
    <location>
        <begin position="1539"/>
        <end position="1574"/>
    </location>
</feature>
<evidence type="ECO:0000259" key="11">
    <source>
        <dbReference type="PROSITE" id="PS50011"/>
    </source>
</evidence>